<comment type="similarity">
    <text evidence="1 13">Belongs to the DapB family.</text>
</comment>
<feature type="domain" description="Dihydrodipicolinate reductase C-terminal" evidence="15">
    <location>
        <begin position="138"/>
        <end position="275"/>
    </location>
</feature>
<feature type="binding site" evidence="13">
    <location>
        <position position="167"/>
    </location>
    <ligand>
        <name>(S)-2,3,4,5-tetrahydrodipicolinate</name>
        <dbReference type="ChEBI" id="CHEBI:16845"/>
    </ligand>
</feature>
<dbReference type="EMBL" id="CAUM01000027">
    <property type="protein sequence ID" value="CCV04190.1"/>
    <property type="molecule type" value="Genomic_DNA"/>
</dbReference>
<dbReference type="GO" id="GO:0008839">
    <property type="term" value="F:4-hydroxy-tetrahydrodipicolinate reductase"/>
    <property type="evidence" value="ECO:0007669"/>
    <property type="project" value="UniProtKB-UniRule"/>
</dbReference>
<dbReference type="GO" id="GO:0016726">
    <property type="term" value="F:oxidoreductase activity, acting on CH or CH2 groups, NAD or NADP as acceptor"/>
    <property type="evidence" value="ECO:0007669"/>
    <property type="project" value="UniProtKB-UniRule"/>
</dbReference>
<dbReference type="Gene3D" id="3.40.50.720">
    <property type="entry name" value="NAD(P)-binding Rossmann-like Domain"/>
    <property type="match status" value="1"/>
</dbReference>
<keyword evidence="5 13" id="KW-0220">Diaminopimelate biosynthesis</keyword>
<evidence type="ECO:0000259" key="14">
    <source>
        <dbReference type="Pfam" id="PF01113"/>
    </source>
</evidence>
<dbReference type="FunFam" id="3.30.360.10:FF:000004">
    <property type="entry name" value="4-hydroxy-tetrahydrodipicolinate reductase"/>
    <property type="match status" value="1"/>
</dbReference>
<evidence type="ECO:0000256" key="7">
    <source>
        <dbReference type="ARBA" id="ARBA00023027"/>
    </source>
</evidence>
<dbReference type="PANTHER" id="PTHR20836:SF0">
    <property type="entry name" value="4-HYDROXY-TETRAHYDRODIPICOLINATE REDUCTASE 1, CHLOROPLASTIC-RELATED"/>
    <property type="match status" value="1"/>
</dbReference>
<organism evidence="16 17">
    <name type="scientific">Mesorhizobium metallidurans STM 2683</name>
    <dbReference type="NCBI Taxonomy" id="1297569"/>
    <lineage>
        <taxon>Bacteria</taxon>
        <taxon>Pseudomonadati</taxon>
        <taxon>Pseudomonadota</taxon>
        <taxon>Alphaproteobacteria</taxon>
        <taxon>Hyphomicrobiales</taxon>
        <taxon>Phyllobacteriaceae</taxon>
        <taxon>Mesorhizobium</taxon>
    </lineage>
</organism>
<protein>
    <recommendedName>
        <fullName evidence="10 13">4-hydroxy-tetrahydrodipicolinate reductase</fullName>
        <shortName evidence="13">HTPA reductase</shortName>
        <ecNumber evidence="10 13">1.17.1.8</ecNumber>
    </recommendedName>
</protein>
<dbReference type="InterPro" id="IPR000846">
    <property type="entry name" value="DapB_N"/>
</dbReference>
<evidence type="ECO:0000313" key="16">
    <source>
        <dbReference type="EMBL" id="CCV04190.1"/>
    </source>
</evidence>
<dbReference type="SUPFAM" id="SSF55347">
    <property type="entry name" value="Glyceraldehyde-3-phosphate dehydrogenase-like, C-terminal domain"/>
    <property type="match status" value="1"/>
</dbReference>
<evidence type="ECO:0000256" key="12">
    <source>
        <dbReference type="ARBA" id="ARBA00049396"/>
    </source>
</evidence>
<comment type="subunit">
    <text evidence="13">Homotetramer.</text>
</comment>
<name>M5EIV9_9HYPH</name>
<feature type="binding site" evidence="13">
    <location>
        <begin position="132"/>
        <end position="135"/>
    </location>
    <ligand>
        <name>NAD(+)</name>
        <dbReference type="ChEBI" id="CHEBI:57540"/>
    </ligand>
</feature>
<evidence type="ECO:0000256" key="8">
    <source>
        <dbReference type="ARBA" id="ARBA00023154"/>
    </source>
</evidence>
<feature type="domain" description="Dihydrodipicolinate reductase N-terminal" evidence="14">
    <location>
        <begin position="13"/>
        <end position="135"/>
    </location>
</feature>
<dbReference type="InterPro" id="IPR022663">
    <property type="entry name" value="DapB_C"/>
</dbReference>
<dbReference type="SUPFAM" id="SSF51735">
    <property type="entry name" value="NAD(P)-binding Rossmann-fold domains"/>
    <property type="match status" value="1"/>
</dbReference>
<evidence type="ECO:0000256" key="10">
    <source>
        <dbReference type="ARBA" id="ARBA00038983"/>
    </source>
</evidence>
<comment type="function">
    <text evidence="13">Catalyzes the conversion of 4-hydroxy-tetrahydrodipicolinate (HTPA) to tetrahydrodipicolinate.</text>
</comment>
<dbReference type="InterPro" id="IPR023940">
    <property type="entry name" value="DHDPR_bac"/>
</dbReference>
<evidence type="ECO:0000256" key="5">
    <source>
        <dbReference type="ARBA" id="ARBA00022915"/>
    </source>
</evidence>
<dbReference type="EC" id="1.17.1.8" evidence="10 13"/>
<keyword evidence="2 13" id="KW-0963">Cytoplasm</keyword>
<dbReference type="HAMAP" id="MF_00102">
    <property type="entry name" value="DapB"/>
    <property type="match status" value="1"/>
</dbReference>
<dbReference type="GO" id="GO:0009089">
    <property type="term" value="P:lysine biosynthetic process via diaminopimelate"/>
    <property type="evidence" value="ECO:0007669"/>
    <property type="project" value="UniProtKB-UniRule"/>
</dbReference>
<keyword evidence="7 13" id="KW-0520">NAD</keyword>
<evidence type="ECO:0000313" key="17">
    <source>
        <dbReference type="Proteomes" id="UP000012062"/>
    </source>
</evidence>
<dbReference type="PROSITE" id="PS01298">
    <property type="entry name" value="DAPB"/>
    <property type="match status" value="1"/>
</dbReference>
<dbReference type="NCBIfam" id="TIGR00036">
    <property type="entry name" value="dapB"/>
    <property type="match status" value="1"/>
</dbReference>
<feature type="active site" description="Proton donor" evidence="13">
    <location>
        <position position="170"/>
    </location>
</feature>
<evidence type="ECO:0000256" key="13">
    <source>
        <dbReference type="HAMAP-Rule" id="MF_00102"/>
    </source>
</evidence>
<dbReference type="GO" id="GO:0019877">
    <property type="term" value="P:diaminopimelate biosynthetic process"/>
    <property type="evidence" value="ECO:0007669"/>
    <property type="project" value="UniProtKB-UniRule"/>
</dbReference>
<dbReference type="STRING" id="1297569.MESS2_1220027"/>
<dbReference type="GO" id="GO:0051287">
    <property type="term" value="F:NAD binding"/>
    <property type="evidence" value="ECO:0007669"/>
    <property type="project" value="UniProtKB-UniRule"/>
</dbReference>
<keyword evidence="4 13" id="KW-0521">NADP</keyword>
<comment type="catalytic activity">
    <reaction evidence="12 13">
        <text>(S)-2,3,4,5-tetrahydrodipicolinate + NAD(+) + H2O = (2S,4S)-4-hydroxy-2,3,4,5-tetrahydrodipicolinate + NADH + H(+)</text>
        <dbReference type="Rhea" id="RHEA:35323"/>
        <dbReference type="ChEBI" id="CHEBI:15377"/>
        <dbReference type="ChEBI" id="CHEBI:15378"/>
        <dbReference type="ChEBI" id="CHEBI:16845"/>
        <dbReference type="ChEBI" id="CHEBI:57540"/>
        <dbReference type="ChEBI" id="CHEBI:57945"/>
        <dbReference type="ChEBI" id="CHEBI:67139"/>
        <dbReference type="EC" id="1.17.1.8"/>
    </reaction>
</comment>
<proteinExistence type="inferred from homology"/>
<comment type="caution">
    <text evidence="16">The sequence shown here is derived from an EMBL/GenBank/DDBJ whole genome shotgun (WGS) entry which is preliminary data.</text>
</comment>
<dbReference type="GO" id="GO:0050661">
    <property type="term" value="F:NADP binding"/>
    <property type="evidence" value="ECO:0007669"/>
    <property type="project" value="UniProtKB-UniRule"/>
</dbReference>
<dbReference type="UniPathway" id="UPA00034">
    <property type="reaction ID" value="UER00018"/>
</dbReference>
<dbReference type="InterPro" id="IPR036291">
    <property type="entry name" value="NAD(P)-bd_dom_sf"/>
</dbReference>
<evidence type="ECO:0000256" key="4">
    <source>
        <dbReference type="ARBA" id="ARBA00022857"/>
    </source>
</evidence>
<keyword evidence="8 13" id="KW-0457">Lysine biosynthesis</keyword>
<accession>M5EIV9</accession>
<feature type="active site" description="Proton donor/acceptor" evidence="13">
    <location>
        <position position="166"/>
    </location>
</feature>
<evidence type="ECO:0000256" key="6">
    <source>
        <dbReference type="ARBA" id="ARBA00023002"/>
    </source>
</evidence>
<dbReference type="eggNOG" id="COG0289">
    <property type="taxonomic scope" value="Bacteria"/>
</dbReference>
<dbReference type="Gene3D" id="3.30.360.10">
    <property type="entry name" value="Dihydrodipicolinate Reductase, domain 2"/>
    <property type="match status" value="1"/>
</dbReference>
<keyword evidence="17" id="KW-1185">Reference proteome</keyword>
<evidence type="ECO:0000256" key="9">
    <source>
        <dbReference type="ARBA" id="ARBA00037922"/>
    </source>
</evidence>
<keyword evidence="6 13" id="KW-0560">Oxidoreductase</keyword>
<comment type="subcellular location">
    <subcellularLocation>
        <location evidence="13">Cytoplasm</location>
    </subcellularLocation>
</comment>
<dbReference type="GO" id="GO:0005829">
    <property type="term" value="C:cytosol"/>
    <property type="evidence" value="ECO:0007669"/>
    <property type="project" value="TreeGrafter"/>
</dbReference>
<dbReference type="AlphaFoldDB" id="M5EIV9"/>
<feature type="binding site" evidence="13">
    <location>
        <position position="44"/>
    </location>
    <ligand>
        <name>NAD(+)</name>
        <dbReference type="ChEBI" id="CHEBI:57540"/>
    </ligand>
</feature>
<gene>
    <name evidence="13 16" type="primary">dapB</name>
    <name evidence="16" type="ORF">MESS2_1220027</name>
</gene>
<dbReference type="PIRSF" id="PIRSF000161">
    <property type="entry name" value="DHPR"/>
    <property type="match status" value="1"/>
</dbReference>
<dbReference type="RefSeq" id="WP_008873170.1">
    <property type="nucleotide sequence ID" value="NZ_CAUM01000027.1"/>
</dbReference>
<evidence type="ECO:0000256" key="3">
    <source>
        <dbReference type="ARBA" id="ARBA00022605"/>
    </source>
</evidence>
<keyword evidence="3 13" id="KW-0028">Amino-acid biosynthesis</keyword>
<reference evidence="16 17" key="1">
    <citation type="submission" date="2013-02" db="EMBL/GenBank/DDBJ databases">
        <authorList>
            <person name="Genoscope - CEA"/>
        </authorList>
    </citation>
    <scope>NUCLEOTIDE SEQUENCE [LARGE SCALE GENOMIC DNA]</scope>
    <source>
        <strain evidence="16 17">STM 2683</strain>
    </source>
</reference>
<comment type="pathway">
    <text evidence="9 13">Amino-acid biosynthesis; L-lysine biosynthesis via DAP pathway; (S)-tetrahydrodipicolinate from L-aspartate: step 4/4.</text>
</comment>
<comment type="caution">
    <text evidence="13">Was originally thought to be a dihydrodipicolinate reductase (DHDPR), catalyzing the conversion of dihydrodipicolinate to tetrahydrodipicolinate. However, it was shown in E.coli that the substrate of the enzymatic reaction is not dihydrodipicolinate (DHDP) but in fact (2S,4S)-4-hydroxy-2,3,4,5-tetrahydrodipicolinic acid (HTPA), the product released by the DapA-catalyzed reaction.</text>
</comment>
<comment type="catalytic activity">
    <reaction evidence="11 13">
        <text>(S)-2,3,4,5-tetrahydrodipicolinate + NADP(+) + H2O = (2S,4S)-4-hydroxy-2,3,4,5-tetrahydrodipicolinate + NADPH + H(+)</text>
        <dbReference type="Rhea" id="RHEA:35331"/>
        <dbReference type="ChEBI" id="CHEBI:15377"/>
        <dbReference type="ChEBI" id="CHEBI:15378"/>
        <dbReference type="ChEBI" id="CHEBI:16845"/>
        <dbReference type="ChEBI" id="CHEBI:57783"/>
        <dbReference type="ChEBI" id="CHEBI:58349"/>
        <dbReference type="ChEBI" id="CHEBI:67139"/>
        <dbReference type="EC" id="1.17.1.8"/>
    </reaction>
</comment>
<dbReference type="Proteomes" id="UP000012062">
    <property type="component" value="Unassembled WGS sequence"/>
</dbReference>
<evidence type="ECO:0000256" key="1">
    <source>
        <dbReference type="ARBA" id="ARBA00006642"/>
    </source>
</evidence>
<dbReference type="Pfam" id="PF01113">
    <property type="entry name" value="DapB_N"/>
    <property type="match status" value="1"/>
</dbReference>
<feature type="binding site" evidence="13">
    <location>
        <begin position="108"/>
        <end position="110"/>
    </location>
    <ligand>
        <name>NAD(+)</name>
        <dbReference type="ChEBI" id="CHEBI:57540"/>
    </ligand>
</feature>
<dbReference type="InterPro" id="IPR022664">
    <property type="entry name" value="DapB_N_CS"/>
</dbReference>
<sequence length="278" mass="28188">MSGMSPNDTSDMGLVVVGAAGRMGQALIRAIHTIPGARVAGAIERSGSAYLGKDAGELAGIGVINVAIGDDPLPAFAKADGVLDFTTPAATVEFAGYAAQARIVHVIGTTGCSADDNARIAAAARHATIVKSGNMSLGVNLLAVLVEQAARALDADDFDIEILEMHHRHKVDAPSGTALLLGEAAAAGRGIALAGNDVRSRDGHTGVRKAGSIGFATLRGGSVVGDHSVILAGTGERITLAHHAEDRAIFARGAVKAALWAHGKKPGLYSMRDVLGLG</sequence>
<feature type="binding site" evidence="13">
    <location>
        <position position="45"/>
    </location>
    <ligand>
        <name>NADP(+)</name>
        <dbReference type="ChEBI" id="CHEBI:58349"/>
    </ligand>
</feature>
<feature type="binding site" evidence="13">
    <location>
        <begin position="18"/>
        <end position="23"/>
    </location>
    <ligand>
        <name>NAD(+)</name>
        <dbReference type="ChEBI" id="CHEBI:57540"/>
    </ligand>
</feature>
<dbReference type="OrthoDB" id="9790352at2"/>
<dbReference type="PANTHER" id="PTHR20836">
    <property type="entry name" value="DIHYDRODIPICOLINATE REDUCTASE"/>
    <property type="match status" value="1"/>
</dbReference>
<evidence type="ECO:0000256" key="11">
    <source>
        <dbReference type="ARBA" id="ARBA00049080"/>
    </source>
</evidence>
<evidence type="ECO:0000256" key="2">
    <source>
        <dbReference type="ARBA" id="ARBA00022490"/>
    </source>
</evidence>
<feature type="binding site" evidence="13">
    <location>
        <begin position="176"/>
        <end position="177"/>
    </location>
    <ligand>
        <name>(S)-2,3,4,5-tetrahydrodipicolinate</name>
        <dbReference type="ChEBI" id="CHEBI:16845"/>
    </ligand>
</feature>
<dbReference type="CDD" id="cd02274">
    <property type="entry name" value="DHDPR_N"/>
    <property type="match status" value="1"/>
</dbReference>
<dbReference type="Pfam" id="PF05173">
    <property type="entry name" value="DapB_C"/>
    <property type="match status" value="1"/>
</dbReference>
<evidence type="ECO:0000259" key="15">
    <source>
        <dbReference type="Pfam" id="PF05173"/>
    </source>
</evidence>